<dbReference type="AlphaFoldDB" id="A0A2V1GS14"/>
<name>A0A2V1GS14_9GAMM</name>
<proteinExistence type="predicted"/>
<evidence type="ECO:0000313" key="2">
    <source>
        <dbReference type="Proteomes" id="UP000244906"/>
    </source>
</evidence>
<gene>
    <name evidence="1" type="ORF">DC094_19580</name>
</gene>
<comment type="caution">
    <text evidence="1">The sequence shown here is derived from an EMBL/GenBank/DDBJ whole genome shotgun (WGS) entry which is preliminary data.</text>
</comment>
<protein>
    <submittedName>
        <fullName evidence="1">Uncharacterized protein</fullName>
    </submittedName>
</protein>
<reference evidence="1 2" key="1">
    <citation type="submission" date="2018-04" db="EMBL/GenBank/DDBJ databases">
        <title>Thalassorhabdus spongiae gen. nov., sp. nov., isolated from a marine sponge in South-West Iceland.</title>
        <authorList>
            <person name="Knobloch S."/>
            <person name="Daussin A."/>
            <person name="Johannsson R."/>
            <person name="Marteinsson V.T."/>
        </authorList>
    </citation>
    <scope>NUCLEOTIDE SEQUENCE [LARGE SCALE GENOMIC DNA]</scope>
    <source>
        <strain evidence="1 2">Hp12</strain>
    </source>
</reference>
<organism evidence="1 2">
    <name type="scientific">Pelagibaculum spongiae</name>
    <dbReference type="NCBI Taxonomy" id="2080658"/>
    <lineage>
        <taxon>Bacteria</taxon>
        <taxon>Pseudomonadati</taxon>
        <taxon>Pseudomonadota</taxon>
        <taxon>Gammaproteobacteria</taxon>
        <taxon>Oceanospirillales</taxon>
        <taxon>Pelagibaculum</taxon>
    </lineage>
</organism>
<evidence type="ECO:0000313" key="1">
    <source>
        <dbReference type="EMBL" id="PVZ64516.1"/>
    </source>
</evidence>
<keyword evidence="2" id="KW-1185">Reference proteome</keyword>
<dbReference type="Proteomes" id="UP000244906">
    <property type="component" value="Unassembled WGS sequence"/>
</dbReference>
<sequence>MLHHQASLGCPHHVRWLLSKKFLRRCDYLIFEKDSNKKKITEGGPICGHWWMVVANFKFAVAILNFEKIVDMEISLYFVISAISRYRASSPLSCTTELSEKRLLLGSRVLVK</sequence>
<dbReference type="EMBL" id="QDDL01000012">
    <property type="protein sequence ID" value="PVZ64516.1"/>
    <property type="molecule type" value="Genomic_DNA"/>
</dbReference>
<accession>A0A2V1GS14</accession>